<dbReference type="Pfam" id="PF14372">
    <property type="entry name" value="hAT-like_RNase-H"/>
    <property type="match status" value="1"/>
</dbReference>
<dbReference type="OrthoDB" id="1718237at2759"/>
<dbReference type="Proteomes" id="UP001152484">
    <property type="component" value="Unassembled WGS sequence"/>
</dbReference>
<feature type="transmembrane region" description="Helical" evidence="2">
    <location>
        <begin position="516"/>
        <end position="547"/>
    </location>
</feature>
<name>A0A9P0YST3_CUSEU</name>
<feature type="domain" description="HAT C-terminal dimerisation" evidence="3">
    <location>
        <begin position="370"/>
        <end position="452"/>
    </location>
</feature>
<keyword evidence="1" id="KW-0238">DNA-binding</keyword>
<sequence length="557" mass="63687">MCITAHFIDHQWKLQKKIISFVPVTSHKGEYLAKALENCLLDWGLKSIFTVTVDNASSNDTAVGFFKKKLVAWGASSVKVKYVHMCCIVHILNLAVQDGLKDPDTSVMRVREAVKYVRNSPVRLQKFKDISDLIGVEAKSGLHLDVRTRWNSTYLMLKSAVCNEKVFEAYEENESAYSTDLGSDMPNVLDWIDVESFVTILKYFYEMTLRISGSLYVTSNTFFSEISYLFLVLKDMVASPTASVSAMGSTMKSKLDKYWGDPEKMNYLIFYANVLDPRDKFEYMPFQLNALYGDKKGATFFLKLKSGLTELFVDYVSKYPDCVGGSSNTTFTSGASMQCGNSENRPVSRFKADLKKKKLESGQVGVKKSELDIYLAESIIEEDGDFDILRWWKLNSERFPILSKMARDVLGVPISTVASESTFSTSGRVLDCFRSSLSCKIVEALICAQDWLRMAHQPISIEENIDEVERLEKGISSMYFHVLFAYSEAYCLNFKILTILFVCYRNNGWKCWWWRCCSYWILYCAIKCTISIFILCICAIMCLVFHLNVYEHEYMTL</sequence>
<evidence type="ECO:0000256" key="2">
    <source>
        <dbReference type="SAM" id="Phobius"/>
    </source>
</evidence>
<evidence type="ECO:0000259" key="4">
    <source>
        <dbReference type="Pfam" id="PF14372"/>
    </source>
</evidence>
<evidence type="ECO:0000256" key="1">
    <source>
        <dbReference type="ARBA" id="ARBA00023125"/>
    </source>
</evidence>
<evidence type="ECO:0000313" key="5">
    <source>
        <dbReference type="EMBL" id="CAH9073922.1"/>
    </source>
</evidence>
<accession>A0A9P0YST3</accession>
<keyword evidence="2" id="KW-0472">Membrane</keyword>
<dbReference type="EMBL" id="CAMAPE010000008">
    <property type="protein sequence ID" value="CAH9073922.1"/>
    <property type="molecule type" value="Genomic_DNA"/>
</dbReference>
<dbReference type="InterPro" id="IPR008906">
    <property type="entry name" value="HATC_C_dom"/>
</dbReference>
<keyword evidence="2" id="KW-0812">Transmembrane</keyword>
<dbReference type="Pfam" id="PF05699">
    <property type="entry name" value="Dimer_Tnp_hAT"/>
    <property type="match status" value="1"/>
</dbReference>
<dbReference type="SUPFAM" id="SSF53098">
    <property type="entry name" value="Ribonuclease H-like"/>
    <property type="match status" value="1"/>
</dbReference>
<gene>
    <name evidence="5" type="ORF">CEURO_LOCUS4997</name>
</gene>
<comment type="caution">
    <text evidence="5">The sequence shown here is derived from an EMBL/GenBank/DDBJ whole genome shotgun (WGS) entry which is preliminary data.</text>
</comment>
<feature type="domain" description="hAT-like transposase RNase-H fold" evidence="4">
    <location>
        <begin position="212"/>
        <end position="315"/>
    </location>
</feature>
<protein>
    <recommendedName>
        <fullName evidence="7">HAT C-terminal dimerisation domain-containing protein</fullName>
    </recommendedName>
</protein>
<dbReference type="PANTHER" id="PTHR46481">
    <property type="entry name" value="ZINC FINGER BED DOMAIN-CONTAINING PROTEIN 4"/>
    <property type="match status" value="1"/>
</dbReference>
<evidence type="ECO:0000259" key="3">
    <source>
        <dbReference type="Pfam" id="PF05699"/>
    </source>
</evidence>
<evidence type="ECO:0008006" key="7">
    <source>
        <dbReference type="Google" id="ProtNLM"/>
    </source>
</evidence>
<dbReference type="GO" id="GO:0003677">
    <property type="term" value="F:DNA binding"/>
    <property type="evidence" value="ECO:0007669"/>
    <property type="project" value="UniProtKB-KW"/>
</dbReference>
<dbReference type="AlphaFoldDB" id="A0A9P0YST3"/>
<evidence type="ECO:0000313" key="6">
    <source>
        <dbReference type="Proteomes" id="UP001152484"/>
    </source>
</evidence>
<proteinExistence type="predicted"/>
<keyword evidence="6" id="KW-1185">Reference proteome</keyword>
<reference evidence="5" key="1">
    <citation type="submission" date="2022-07" db="EMBL/GenBank/DDBJ databases">
        <authorList>
            <person name="Macas J."/>
            <person name="Novak P."/>
            <person name="Neumann P."/>
        </authorList>
    </citation>
    <scope>NUCLEOTIDE SEQUENCE</scope>
</reference>
<feature type="transmembrane region" description="Helical" evidence="2">
    <location>
        <begin position="478"/>
        <end position="504"/>
    </location>
</feature>
<dbReference type="PANTHER" id="PTHR46481:SF7">
    <property type="entry name" value="ZINC FINGER BED DOMAIN-CONTAINING PROTEIN RICESLEEPER 2-LIKE"/>
    <property type="match status" value="1"/>
</dbReference>
<organism evidence="5 6">
    <name type="scientific">Cuscuta europaea</name>
    <name type="common">European dodder</name>
    <dbReference type="NCBI Taxonomy" id="41803"/>
    <lineage>
        <taxon>Eukaryota</taxon>
        <taxon>Viridiplantae</taxon>
        <taxon>Streptophyta</taxon>
        <taxon>Embryophyta</taxon>
        <taxon>Tracheophyta</taxon>
        <taxon>Spermatophyta</taxon>
        <taxon>Magnoliopsida</taxon>
        <taxon>eudicotyledons</taxon>
        <taxon>Gunneridae</taxon>
        <taxon>Pentapetalae</taxon>
        <taxon>asterids</taxon>
        <taxon>lamiids</taxon>
        <taxon>Solanales</taxon>
        <taxon>Convolvulaceae</taxon>
        <taxon>Cuscuteae</taxon>
        <taxon>Cuscuta</taxon>
        <taxon>Cuscuta subgen. Cuscuta</taxon>
    </lineage>
</organism>
<dbReference type="InterPro" id="IPR012337">
    <property type="entry name" value="RNaseH-like_sf"/>
</dbReference>
<dbReference type="GO" id="GO:0046983">
    <property type="term" value="F:protein dimerization activity"/>
    <property type="evidence" value="ECO:0007669"/>
    <property type="project" value="InterPro"/>
</dbReference>
<dbReference type="InterPro" id="IPR025525">
    <property type="entry name" value="hAT-like_transposase_RNase-H"/>
</dbReference>
<dbReference type="InterPro" id="IPR052035">
    <property type="entry name" value="ZnF_BED_domain_contain"/>
</dbReference>
<keyword evidence="2" id="KW-1133">Transmembrane helix</keyword>